<dbReference type="EMBL" id="HBKQ01033073">
    <property type="protein sequence ID" value="CAE2253490.1"/>
    <property type="molecule type" value="Transcribed_RNA"/>
</dbReference>
<dbReference type="InterPro" id="IPR041978">
    <property type="entry name" value="KOW_Spt5_5"/>
</dbReference>
<feature type="domain" description="KOW" evidence="16">
    <location>
        <begin position="611"/>
        <end position="638"/>
    </location>
</feature>
<evidence type="ECO:0000256" key="7">
    <source>
        <dbReference type="ARBA" id="ARBA00022640"/>
    </source>
</evidence>
<dbReference type="Pfam" id="PF23287">
    <property type="entry name" value="KOW7_SPT5"/>
    <property type="match status" value="1"/>
</dbReference>
<dbReference type="GO" id="GO:0005840">
    <property type="term" value="C:ribosome"/>
    <property type="evidence" value="ECO:0007669"/>
    <property type="project" value="InterPro"/>
</dbReference>
<feature type="compositionally biased region" description="Acidic residues" evidence="15">
    <location>
        <begin position="50"/>
        <end position="70"/>
    </location>
</feature>
<gene>
    <name evidence="17" type="ORF">OAUR00152_LOCUS22606</name>
</gene>
<keyword evidence="10" id="KW-0010">Activator</keyword>
<feature type="region of interest" description="Disordered" evidence="15">
    <location>
        <begin position="733"/>
        <end position="768"/>
    </location>
</feature>
<dbReference type="InterPro" id="IPR057934">
    <property type="entry name" value="KOW_Spt5_7"/>
</dbReference>
<keyword evidence="8" id="KW-0677">Repeat</keyword>
<dbReference type="InterPro" id="IPR005824">
    <property type="entry name" value="KOW"/>
</dbReference>
<dbReference type="CDD" id="cd06081">
    <property type="entry name" value="KOW_Spt5_1"/>
    <property type="match status" value="1"/>
</dbReference>
<dbReference type="GO" id="GO:0006412">
    <property type="term" value="P:translation"/>
    <property type="evidence" value="ECO:0007669"/>
    <property type="project" value="InterPro"/>
</dbReference>
<evidence type="ECO:0000256" key="12">
    <source>
        <dbReference type="ARBA" id="ARBA00023242"/>
    </source>
</evidence>
<sequence length="1122" mass="119025">MSMRSGKFLRPPPGGGQGAMFDSSGSSDSEDDEEEQTPQPPSRKSANLSSDEEDDDEAEADDDDDEDYDDAPASKKRKGGGSGGGETKKAKKINTRAFFDMEAEADDDDEDADEPYGTHHDPDDIVRRHYTEEDIRKEQLDEEAEELIRQQDRRRAQAGGGMFTSDMSAADVAREIEERHRMQRRTVSTSAMGDEGGEGEGFGPGYGAVAQQSLVPSVSDPSMWMFSCAPGKEQELVYQIMNKSIAFARQGKPLGITGAVAAQSKGRIYVESYSEPAVIEAMQGIRNLMQYSMRLVPISDMTTVMTVVPKKKPVKKNDWVRMSRGHFKGDLALVRAVRDSGLKCIIQCVPRIDLTLSDLPPDEARIRRRTVRPPQKFFNPQEIAALGKHTLRQRFPGLGDIYCDYFEGNYYHDGYLLKEVTVGTMVKPTGEDDPPTLDELQTFRMRKKADQGYDDEGEENEGSKMAASLLDELSELQTGISSKSSGGGLIIGDTVEVVEGDLVGMRGKLMSIDGTTVKVKPTNASDLGDTAEVEFLASQVRKHIAVGNHVKVTDGRYANETGVVVAVEQLEGDTDPTAVVLTDMTNKEISVRTSQLQESAEVASGQDKLAGYELHDLVVLSGGGSANEVGVIVRVGREDFTVVNNHGIVREIRPEELRGKRNASSNRAVALDVQGNQIRVGDTVGVAEGPHKGKTATIKRMSRAQLFLYSQTRTENAGIFVVRSRSCVLAGSSAQNRSQPGDGGVSPFSTPQSQGGKGGPPGARGRKEDGLIGKTVRIQAGQWKGYLGAVSDATPTHVQVELHSRLKKVMVVRERVAVVGDKFGSTEDPNRDNASTGSSMLAPSTPFLGGATPMHGGATPMHGGATPMHDGMGGGFTPSHPTTNDDVWRPGGAIDRTPMHDGSDEVDGSGGDSGGGWGSSDGAGGGAQQSSDPFSGASSSGADGSGWGSSSADQGGGATWVPSTGEENHSSNGGSGGDTGGNASGHDMGTSSATQMSRGGSALDTGAAMGDGDGGEEAAVWFMERVCVQLKKDDAPAVIKEIGSNNTAVVELEDKSTVTVRAGEVSMVPPKEKDMVLVTGGADVGVEGELVCIDGTDAILKDSNEDFKIVDFVHLAKIVGDT</sequence>
<evidence type="ECO:0000256" key="11">
    <source>
        <dbReference type="ARBA" id="ARBA00023163"/>
    </source>
</evidence>
<dbReference type="InterPro" id="IPR036735">
    <property type="entry name" value="NGN_dom_sf"/>
</dbReference>
<reference evidence="17" key="1">
    <citation type="submission" date="2021-01" db="EMBL/GenBank/DDBJ databases">
        <authorList>
            <person name="Corre E."/>
            <person name="Pelletier E."/>
            <person name="Niang G."/>
            <person name="Scheremetjew M."/>
            <person name="Finn R."/>
            <person name="Kale V."/>
            <person name="Holt S."/>
            <person name="Cochrane G."/>
            <person name="Meng A."/>
            <person name="Brown T."/>
            <person name="Cohen L."/>
        </authorList>
    </citation>
    <scope>NUCLEOTIDE SEQUENCE</scope>
    <source>
        <strain evidence="17">Isolate 1302-5</strain>
    </source>
</reference>
<dbReference type="SUPFAM" id="SSF50104">
    <property type="entry name" value="Translation proteins SH3-like domain"/>
    <property type="match status" value="1"/>
</dbReference>
<dbReference type="InterPro" id="IPR005100">
    <property type="entry name" value="NGN-domain"/>
</dbReference>
<dbReference type="GO" id="GO:0006368">
    <property type="term" value="P:transcription elongation by RNA polymerase II"/>
    <property type="evidence" value="ECO:0007669"/>
    <property type="project" value="TreeGrafter"/>
</dbReference>
<dbReference type="GO" id="GO:0003735">
    <property type="term" value="F:structural constituent of ribosome"/>
    <property type="evidence" value="ECO:0007669"/>
    <property type="project" value="InterPro"/>
</dbReference>
<feature type="domain" description="KOW" evidence="16">
    <location>
        <begin position="488"/>
        <end position="515"/>
    </location>
</feature>
<feature type="domain" description="KOW" evidence="16">
    <location>
        <begin position="1069"/>
        <end position="1096"/>
    </location>
</feature>
<dbReference type="CDD" id="cd09888">
    <property type="entry name" value="NGN_Euk"/>
    <property type="match status" value="1"/>
</dbReference>
<feature type="compositionally biased region" description="Polar residues" evidence="15">
    <location>
        <begin position="832"/>
        <end position="842"/>
    </location>
</feature>
<evidence type="ECO:0000256" key="8">
    <source>
        <dbReference type="ARBA" id="ARBA00022737"/>
    </source>
</evidence>
<dbReference type="Gene3D" id="3.30.70.940">
    <property type="entry name" value="NusG, N-terminal domain"/>
    <property type="match status" value="1"/>
</dbReference>
<evidence type="ECO:0000256" key="15">
    <source>
        <dbReference type="SAM" id="MobiDB-lite"/>
    </source>
</evidence>
<dbReference type="CDD" id="cd06084">
    <property type="entry name" value="KOW_Spt5_4"/>
    <property type="match status" value="1"/>
</dbReference>
<dbReference type="InterPro" id="IPR041976">
    <property type="entry name" value="KOW_Spt5_3"/>
</dbReference>
<feature type="domain" description="KOW" evidence="16">
    <location>
        <begin position="769"/>
        <end position="796"/>
    </location>
</feature>
<dbReference type="Pfam" id="PF23291">
    <property type="entry name" value="KOW4_SPT5"/>
    <property type="match status" value="1"/>
</dbReference>
<dbReference type="Pfam" id="PF00467">
    <property type="entry name" value="KOW"/>
    <property type="match status" value="1"/>
</dbReference>
<dbReference type="CDD" id="cd06085">
    <property type="entry name" value="KOW_Spt5_5"/>
    <property type="match status" value="1"/>
</dbReference>
<keyword evidence="14" id="KW-0175">Coiled coil</keyword>
<evidence type="ECO:0000256" key="10">
    <source>
        <dbReference type="ARBA" id="ARBA00023159"/>
    </source>
</evidence>
<dbReference type="GO" id="GO:0009507">
    <property type="term" value="C:chloroplast"/>
    <property type="evidence" value="ECO:0007669"/>
    <property type="project" value="UniProtKB-SubCell"/>
</dbReference>
<dbReference type="Pfam" id="PF03439">
    <property type="entry name" value="Spt5-NGN"/>
    <property type="match status" value="1"/>
</dbReference>
<evidence type="ECO:0000313" key="17">
    <source>
        <dbReference type="EMBL" id="CAE2253490.1"/>
    </source>
</evidence>
<keyword evidence="5" id="KW-0150">Chloroplast</keyword>
<dbReference type="InterPro" id="IPR041977">
    <property type="entry name" value="KOW_Spt5_4"/>
</dbReference>
<dbReference type="Pfam" id="PF23284">
    <property type="entry name" value="KOW2_Spt5"/>
    <property type="match status" value="1"/>
</dbReference>
<dbReference type="Pfam" id="PF11942">
    <property type="entry name" value="Spt5_N"/>
    <property type="match status" value="1"/>
</dbReference>
<dbReference type="GO" id="GO:0003729">
    <property type="term" value="F:mRNA binding"/>
    <property type="evidence" value="ECO:0007669"/>
    <property type="project" value="TreeGrafter"/>
</dbReference>
<feature type="region of interest" description="Disordered" evidence="15">
    <location>
        <begin position="822"/>
        <end position="1011"/>
    </location>
</feature>
<evidence type="ECO:0000256" key="4">
    <source>
        <dbReference type="ARBA" id="ARBA00022491"/>
    </source>
</evidence>
<organism evidence="17">
    <name type="scientific">Odontella aurita</name>
    <dbReference type="NCBI Taxonomy" id="265563"/>
    <lineage>
        <taxon>Eukaryota</taxon>
        <taxon>Sar</taxon>
        <taxon>Stramenopiles</taxon>
        <taxon>Ochrophyta</taxon>
        <taxon>Bacillariophyta</taxon>
        <taxon>Mediophyceae</taxon>
        <taxon>Biddulphiophycidae</taxon>
        <taxon>Eupodiscales</taxon>
        <taxon>Odontellaceae</taxon>
        <taxon>Odontella</taxon>
    </lineage>
</organism>
<feature type="compositionally biased region" description="Acidic residues" evidence="15">
    <location>
        <begin position="101"/>
        <end position="114"/>
    </location>
</feature>
<feature type="domain" description="KOW" evidence="16">
    <location>
        <begin position="677"/>
        <end position="704"/>
    </location>
</feature>
<feature type="domain" description="KOW" evidence="16">
    <location>
        <begin position="543"/>
        <end position="570"/>
    </location>
</feature>
<evidence type="ECO:0000256" key="1">
    <source>
        <dbReference type="ARBA" id="ARBA00004123"/>
    </source>
</evidence>
<dbReference type="AlphaFoldDB" id="A0A7S4MZ11"/>
<feature type="compositionally biased region" description="Low complexity" evidence="15">
    <location>
        <begin position="928"/>
        <end position="953"/>
    </location>
</feature>
<dbReference type="GO" id="GO:0006357">
    <property type="term" value="P:regulation of transcription by RNA polymerase II"/>
    <property type="evidence" value="ECO:0007669"/>
    <property type="project" value="InterPro"/>
</dbReference>
<proteinExistence type="inferred from homology"/>
<dbReference type="CDD" id="cd06082">
    <property type="entry name" value="KOW_Spt5_2"/>
    <property type="match status" value="1"/>
</dbReference>
<evidence type="ECO:0000256" key="6">
    <source>
        <dbReference type="ARBA" id="ARBA00022553"/>
    </source>
</evidence>
<evidence type="ECO:0000259" key="16">
    <source>
        <dbReference type="SMART" id="SM00739"/>
    </source>
</evidence>
<dbReference type="InterPro" id="IPR041975">
    <property type="entry name" value="KOW_Spt5_2"/>
</dbReference>
<dbReference type="PANTHER" id="PTHR11125:SF7">
    <property type="entry name" value="TRANSCRIPTION ELONGATION FACTOR SPT5"/>
    <property type="match status" value="1"/>
</dbReference>
<evidence type="ECO:0000256" key="13">
    <source>
        <dbReference type="PIRNR" id="PIRNR036945"/>
    </source>
</evidence>
<evidence type="ECO:0000256" key="14">
    <source>
        <dbReference type="SAM" id="Coils"/>
    </source>
</evidence>
<feature type="region of interest" description="Disordered" evidence="15">
    <location>
        <begin position="1"/>
        <end position="127"/>
    </location>
</feature>
<dbReference type="PIRSF" id="PIRSF036945">
    <property type="entry name" value="Spt5"/>
    <property type="match status" value="1"/>
</dbReference>
<dbReference type="GO" id="GO:0032044">
    <property type="term" value="C:DSIF complex"/>
    <property type="evidence" value="ECO:0007669"/>
    <property type="project" value="TreeGrafter"/>
</dbReference>
<dbReference type="InterPro" id="IPR005825">
    <property type="entry name" value="Ribosomal_uL24_CS"/>
</dbReference>
<feature type="compositionally biased region" description="Polar residues" evidence="15">
    <location>
        <begin position="989"/>
        <end position="998"/>
    </location>
</feature>
<keyword evidence="9" id="KW-0805">Transcription regulation</keyword>
<dbReference type="InterPro" id="IPR039385">
    <property type="entry name" value="NGN_Euk"/>
</dbReference>
<keyword evidence="7" id="KW-0934">Plastid</keyword>
<feature type="coiled-coil region" evidence="14">
    <location>
        <begin position="130"/>
        <end position="157"/>
    </location>
</feature>
<dbReference type="InterPro" id="IPR057936">
    <property type="entry name" value="KOWx_Spt5"/>
</dbReference>
<evidence type="ECO:0000256" key="5">
    <source>
        <dbReference type="ARBA" id="ARBA00022528"/>
    </source>
</evidence>
<keyword evidence="4" id="KW-0678">Repressor</keyword>
<keyword evidence="12 13" id="KW-0539">Nucleus</keyword>
<keyword evidence="6" id="KW-0597">Phosphoprotein</keyword>
<dbReference type="InterPro" id="IPR014722">
    <property type="entry name" value="Rib_uL2_dom2"/>
</dbReference>
<dbReference type="InterPro" id="IPR022581">
    <property type="entry name" value="Spt5_N"/>
</dbReference>
<dbReference type="InterPro" id="IPR041973">
    <property type="entry name" value="KOW_Spt5_1"/>
</dbReference>
<feature type="compositionally biased region" description="Basic and acidic residues" evidence="15">
    <location>
        <begin position="116"/>
        <end position="127"/>
    </location>
</feature>
<comment type="similarity">
    <text evidence="3 13">Belongs to the SPT5 family.</text>
</comment>
<evidence type="ECO:0000256" key="3">
    <source>
        <dbReference type="ARBA" id="ARBA00006956"/>
    </source>
</evidence>
<dbReference type="InterPro" id="IPR039659">
    <property type="entry name" value="SPT5"/>
</dbReference>
<dbReference type="GO" id="GO:0032784">
    <property type="term" value="P:regulation of DNA-templated transcription elongation"/>
    <property type="evidence" value="ECO:0007669"/>
    <property type="project" value="InterPro"/>
</dbReference>
<dbReference type="Gene3D" id="2.30.30.30">
    <property type="match status" value="3"/>
</dbReference>
<dbReference type="CDD" id="cd06083">
    <property type="entry name" value="KOW_Spt5_3"/>
    <property type="match status" value="1"/>
</dbReference>
<dbReference type="InterPro" id="IPR008991">
    <property type="entry name" value="Translation_prot_SH3-like_sf"/>
</dbReference>
<dbReference type="SMART" id="SM00739">
    <property type="entry name" value="KOW"/>
    <property type="match status" value="7"/>
</dbReference>
<dbReference type="Pfam" id="PF23042">
    <property type="entry name" value="KOW1_SPT5"/>
    <property type="match status" value="1"/>
</dbReference>
<dbReference type="Pfam" id="PF23037">
    <property type="entry name" value="KOWx_SPT5"/>
    <property type="match status" value="1"/>
</dbReference>
<dbReference type="PROSITE" id="PS01108">
    <property type="entry name" value="RIBOSOMAL_L24"/>
    <property type="match status" value="1"/>
</dbReference>
<protein>
    <recommendedName>
        <fullName evidence="13">Transcription elongation factor SPT5</fullName>
    </recommendedName>
</protein>
<feature type="compositionally biased region" description="Gly residues" evidence="15">
    <location>
        <begin position="973"/>
        <end position="983"/>
    </location>
</feature>
<name>A0A7S4MZ11_9STRA</name>
<comment type="subcellular location">
    <subcellularLocation>
        <location evidence="1 13">Nucleus</location>
    </subcellularLocation>
    <subcellularLocation>
        <location evidence="2">Plastid</location>
        <location evidence="2">Chloroplast</location>
    </subcellularLocation>
</comment>
<evidence type="ECO:0000256" key="9">
    <source>
        <dbReference type="ARBA" id="ARBA00023015"/>
    </source>
</evidence>
<keyword evidence="11 13" id="KW-0804">Transcription</keyword>
<dbReference type="Pfam" id="PF23290">
    <property type="entry name" value="KOW5_SPT5"/>
    <property type="match status" value="1"/>
</dbReference>
<feature type="domain" description="KOW" evidence="16">
    <location>
        <begin position="313"/>
        <end position="340"/>
    </location>
</feature>
<accession>A0A7S4MZ11</accession>
<dbReference type="PANTHER" id="PTHR11125">
    <property type="entry name" value="SUPPRESSOR OF TY 5"/>
    <property type="match status" value="1"/>
</dbReference>
<evidence type="ECO:0000256" key="2">
    <source>
        <dbReference type="ARBA" id="ARBA00004229"/>
    </source>
</evidence>
<dbReference type="InterPro" id="IPR017071">
    <property type="entry name" value="TF_Spt5_eukaryote"/>
</dbReference>
<feature type="compositionally biased region" description="Gly residues" evidence="15">
    <location>
        <begin position="908"/>
        <end position="927"/>
    </location>
</feature>